<organism evidence="5 6">
    <name type="scientific">Juglans regia</name>
    <name type="common">English walnut</name>
    <dbReference type="NCBI Taxonomy" id="51240"/>
    <lineage>
        <taxon>Eukaryota</taxon>
        <taxon>Viridiplantae</taxon>
        <taxon>Streptophyta</taxon>
        <taxon>Embryophyta</taxon>
        <taxon>Tracheophyta</taxon>
        <taxon>Spermatophyta</taxon>
        <taxon>Magnoliopsida</taxon>
        <taxon>eudicotyledons</taxon>
        <taxon>Gunneridae</taxon>
        <taxon>Pentapetalae</taxon>
        <taxon>rosids</taxon>
        <taxon>fabids</taxon>
        <taxon>Fagales</taxon>
        <taxon>Juglandaceae</taxon>
        <taxon>Juglans</taxon>
    </lineage>
</organism>
<dbReference type="InterPro" id="IPR042197">
    <property type="entry name" value="Apaf_helical"/>
</dbReference>
<evidence type="ECO:0000259" key="3">
    <source>
        <dbReference type="Pfam" id="PF23282"/>
    </source>
</evidence>
<evidence type="ECO:0000256" key="1">
    <source>
        <dbReference type="ARBA" id="ARBA00022737"/>
    </source>
</evidence>
<gene>
    <name evidence="6" type="primary">LOC109016251</name>
</gene>
<accession>A0A2I4F8M0</accession>
<dbReference type="AlphaFoldDB" id="A0A2I4F8M0"/>
<dbReference type="KEGG" id="jre:109016251"/>
<dbReference type="Gramene" id="Jr03_13570_p1">
    <property type="protein sequence ID" value="cds.Jr03_13570_p1"/>
    <property type="gene ID" value="Jr03_13570"/>
</dbReference>
<evidence type="ECO:0000313" key="6">
    <source>
        <dbReference type="RefSeq" id="XP_035544206.1"/>
    </source>
</evidence>
<dbReference type="InterPro" id="IPR058546">
    <property type="entry name" value="RPS4B/Roq1-like_LRR"/>
</dbReference>
<dbReference type="SUPFAM" id="SSF52058">
    <property type="entry name" value="L domain-like"/>
    <property type="match status" value="1"/>
</dbReference>
<evidence type="ECO:0000256" key="2">
    <source>
        <dbReference type="ARBA" id="ARBA00022821"/>
    </source>
</evidence>
<dbReference type="PRINTS" id="PR00364">
    <property type="entry name" value="DISEASERSIST"/>
</dbReference>
<name>A0A2I4F8M0_JUGRE</name>
<dbReference type="InterPro" id="IPR058192">
    <property type="entry name" value="WHD_ROQ1-like"/>
</dbReference>
<dbReference type="Proteomes" id="UP000235220">
    <property type="component" value="Chromosome 3"/>
</dbReference>
<sequence>MDRVVQYANGLPLVLVVLGSLLYRRSKAEWESTICKLQRSLHKEIYEILKISFDALEDNEKAIFLDIACFFNGEDKDYVATILEASDFDPIIGIQVLIERSLVVHVGYKNELQMHDLIQLMGRNIVHQESPNEPGERSRLWSHEDILHVLMEDTGTNTIQGIKLDLFGQKDILLNPGAFTKMKRLRLLTIRHAHFSEGPKSLSNELRLLDWAGYPSPSLPSNFHPHKLVTLNMNKSKIMQFEGIKVCENLRKLKFSYCEYLTCTPDVSAMANLERLDFSRCDNLVEVHQSVGFLNKLRHLDVWYCSKLRRLPNLKLPLLESLRLGVGCSSMEKFPNVVGEIPRLKQIYFHSTPFQELPSSVKYLIGLERIDICDCKKLRDLPRSISKLPCLQYLSLRDCTNLGRFPISSSSSSSSSTSSGWLALLQSNKTEATVLSNGFPALIGLEITYCELAKVDFLESLHCIFTLKYLDLSGNNFVSIPACITRFTNLKTLRLEDCEGLRQKNASSGGKSFIDNLPMMLPMLHRFCRKMQILIKVGAGELPEWFQHQTRENEMCFRMPPPKKAKLAGLVIGIVLKMDALSPCFDHINVYINGRNDIGGRYRPYDITLELDGVMWLSFFPRGYLEGQGETNLGDCIRVSLEFEGEGKILDGDRFNKKLGVYFVFDNTNDDGDDDDDSRVIVTYHRRKKKKRVD</sequence>
<reference evidence="6" key="1">
    <citation type="submission" date="2025-08" db="UniProtKB">
        <authorList>
            <consortium name="RefSeq"/>
        </authorList>
    </citation>
    <scope>IDENTIFICATION</scope>
    <source>
        <tissue evidence="6">Leaves</tissue>
    </source>
</reference>
<dbReference type="PANTHER" id="PTHR11017">
    <property type="entry name" value="LEUCINE-RICH REPEAT-CONTAINING PROTEIN"/>
    <property type="match status" value="1"/>
</dbReference>
<dbReference type="Gene3D" id="1.10.8.430">
    <property type="entry name" value="Helical domain of apoptotic protease-activating factors"/>
    <property type="match status" value="1"/>
</dbReference>
<protein>
    <submittedName>
        <fullName evidence="6">Disease resistance protein RPV1-like</fullName>
    </submittedName>
</protein>
<evidence type="ECO:0000259" key="4">
    <source>
        <dbReference type="Pfam" id="PF23286"/>
    </source>
</evidence>
<feature type="domain" description="Disease resistance protein RPS4B/Roq1-like leucine-rich repeats" evidence="4">
    <location>
        <begin position="316"/>
        <end position="502"/>
    </location>
</feature>
<dbReference type="InterPro" id="IPR044974">
    <property type="entry name" value="Disease_R_plants"/>
</dbReference>
<dbReference type="InterPro" id="IPR036390">
    <property type="entry name" value="WH_DNA-bd_sf"/>
</dbReference>
<feature type="domain" description="Disease resistance protein Roq1-like winged-helix" evidence="3">
    <location>
        <begin position="57"/>
        <end position="130"/>
    </location>
</feature>
<keyword evidence="1" id="KW-0677">Repeat</keyword>
<dbReference type="InterPro" id="IPR032675">
    <property type="entry name" value="LRR_dom_sf"/>
</dbReference>
<evidence type="ECO:0000313" key="5">
    <source>
        <dbReference type="Proteomes" id="UP000235220"/>
    </source>
</evidence>
<dbReference type="GeneID" id="109016251"/>
<dbReference type="Gene3D" id="3.80.10.10">
    <property type="entry name" value="Ribonuclease Inhibitor"/>
    <property type="match status" value="2"/>
</dbReference>
<dbReference type="Pfam" id="PF23286">
    <property type="entry name" value="LRR_13"/>
    <property type="match status" value="1"/>
</dbReference>
<keyword evidence="2" id="KW-0611">Plant defense</keyword>
<proteinExistence type="predicted"/>
<dbReference type="GO" id="GO:0006952">
    <property type="term" value="P:defense response"/>
    <property type="evidence" value="ECO:0007669"/>
    <property type="project" value="InterPro"/>
</dbReference>
<dbReference type="RefSeq" id="XP_035544206.1">
    <property type="nucleotide sequence ID" value="XM_035688313.1"/>
</dbReference>
<dbReference type="SUPFAM" id="SSF46785">
    <property type="entry name" value="Winged helix' DNA-binding domain"/>
    <property type="match status" value="1"/>
</dbReference>
<dbReference type="Pfam" id="PF23282">
    <property type="entry name" value="WHD_ROQ1"/>
    <property type="match status" value="1"/>
</dbReference>
<dbReference type="OrthoDB" id="1435371at2759"/>
<dbReference type="PANTHER" id="PTHR11017:SF559">
    <property type="entry name" value="DISEASE RESISTANCE PROTEIN CHL1"/>
    <property type="match status" value="1"/>
</dbReference>
<keyword evidence="5" id="KW-1185">Reference proteome</keyword>